<sequence length="25" mass="2890">MVLDPIPMPPCHQNDYFSDGKLLQM</sequence>
<protein>
    <submittedName>
        <fullName evidence="1">Uncharacterized protein</fullName>
    </submittedName>
</protein>
<dbReference type="EMBL" id="GBXM01092031">
    <property type="protein sequence ID" value="JAH16546.1"/>
    <property type="molecule type" value="Transcribed_RNA"/>
</dbReference>
<dbReference type="AlphaFoldDB" id="A0A0E9QI37"/>
<organism evidence="1">
    <name type="scientific">Anguilla anguilla</name>
    <name type="common">European freshwater eel</name>
    <name type="synonym">Muraena anguilla</name>
    <dbReference type="NCBI Taxonomy" id="7936"/>
    <lineage>
        <taxon>Eukaryota</taxon>
        <taxon>Metazoa</taxon>
        <taxon>Chordata</taxon>
        <taxon>Craniata</taxon>
        <taxon>Vertebrata</taxon>
        <taxon>Euteleostomi</taxon>
        <taxon>Actinopterygii</taxon>
        <taxon>Neopterygii</taxon>
        <taxon>Teleostei</taxon>
        <taxon>Anguilliformes</taxon>
        <taxon>Anguillidae</taxon>
        <taxon>Anguilla</taxon>
    </lineage>
</organism>
<reference evidence="1" key="2">
    <citation type="journal article" date="2015" name="Fish Shellfish Immunol.">
        <title>Early steps in the European eel (Anguilla anguilla)-Vibrio vulnificus interaction in the gills: Role of the RtxA13 toxin.</title>
        <authorList>
            <person name="Callol A."/>
            <person name="Pajuelo D."/>
            <person name="Ebbesson L."/>
            <person name="Teles M."/>
            <person name="MacKenzie S."/>
            <person name="Amaro C."/>
        </authorList>
    </citation>
    <scope>NUCLEOTIDE SEQUENCE</scope>
</reference>
<name>A0A0E9QI37_ANGAN</name>
<accession>A0A0E9QI37</accession>
<evidence type="ECO:0000313" key="1">
    <source>
        <dbReference type="EMBL" id="JAH16546.1"/>
    </source>
</evidence>
<proteinExistence type="predicted"/>
<reference evidence="1" key="1">
    <citation type="submission" date="2014-11" db="EMBL/GenBank/DDBJ databases">
        <authorList>
            <person name="Amaro Gonzalez C."/>
        </authorList>
    </citation>
    <scope>NUCLEOTIDE SEQUENCE</scope>
</reference>